<organism evidence="2 3">
    <name type="scientific">Uliginosibacterium aquaticum</name>
    <dbReference type="NCBI Taxonomy" id="2731212"/>
    <lineage>
        <taxon>Bacteria</taxon>
        <taxon>Pseudomonadati</taxon>
        <taxon>Pseudomonadota</taxon>
        <taxon>Betaproteobacteria</taxon>
        <taxon>Rhodocyclales</taxon>
        <taxon>Zoogloeaceae</taxon>
        <taxon>Uliginosibacterium</taxon>
    </lineage>
</organism>
<protein>
    <submittedName>
        <fullName evidence="2">Uncharacterized protein</fullName>
    </submittedName>
</protein>
<dbReference type="RefSeq" id="WP_170022256.1">
    <property type="nucleotide sequence ID" value="NZ_JABCSC020000003.1"/>
</dbReference>
<accession>A0ABX2IGK8</accession>
<evidence type="ECO:0000256" key="1">
    <source>
        <dbReference type="SAM" id="SignalP"/>
    </source>
</evidence>
<sequence>MPEARPQTRVIRSLSALLTSCLGFASAHAQDAQPLFDQPIQEQHLRLPPDPLNPHTKPEVACFHYPGLMIKQVDLGEKGAARLAIIPVPPDKKPPSCTRQKARGERVVDTTDWAGYFEGVKAPFVFFTSDDGRNDGQGFAVFTQDGRKIFADLSGGLHRIELLSPPQRPEDRPWHSSLLKLRYERIHLASCSLRAAPEACWQTIRQATGLSASQPPDCSASYEAEEKRVPAGLREQVAADPSVIAYEVEVVLDDGGTVQRVTPVSEARGCWAAQ</sequence>
<keyword evidence="3" id="KW-1185">Reference proteome</keyword>
<proteinExistence type="predicted"/>
<evidence type="ECO:0000313" key="2">
    <source>
        <dbReference type="EMBL" id="NSL55878.1"/>
    </source>
</evidence>
<feature type="chain" id="PRO_5045185808" evidence="1">
    <location>
        <begin position="30"/>
        <end position="274"/>
    </location>
</feature>
<dbReference type="EMBL" id="JABCSC020000003">
    <property type="protein sequence ID" value="NSL55878.1"/>
    <property type="molecule type" value="Genomic_DNA"/>
</dbReference>
<comment type="caution">
    <text evidence="2">The sequence shown here is derived from an EMBL/GenBank/DDBJ whole genome shotgun (WGS) entry which is preliminary data.</text>
</comment>
<name>A0ABX2IGK8_9RHOO</name>
<dbReference type="Proteomes" id="UP000778523">
    <property type="component" value="Unassembled WGS sequence"/>
</dbReference>
<reference evidence="2 3" key="1">
    <citation type="submission" date="2020-06" db="EMBL/GenBank/DDBJ databases">
        <title>Draft genome of Uliginosibacterium sp. IMCC34675.</title>
        <authorList>
            <person name="Song J."/>
        </authorList>
    </citation>
    <scope>NUCLEOTIDE SEQUENCE [LARGE SCALE GENOMIC DNA]</scope>
    <source>
        <strain evidence="2 3">IMCC34675</strain>
    </source>
</reference>
<gene>
    <name evidence="2" type="ORF">HJ583_012635</name>
</gene>
<evidence type="ECO:0000313" key="3">
    <source>
        <dbReference type="Proteomes" id="UP000778523"/>
    </source>
</evidence>
<feature type="signal peptide" evidence="1">
    <location>
        <begin position="1"/>
        <end position="29"/>
    </location>
</feature>
<keyword evidence="1" id="KW-0732">Signal</keyword>